<reference evidence="3 4" key="1">
    <citation type="submission" date="2018-06" db="EMBL/GenBank/DDBJ databases">
        <title>Genomic Encyclopedia of Archaeal and Bacterial Type Strains, Phase II (KMG-II): from individual species to whole genera.</title>
        <authorList>
            <person name="Goeker M."/>
        </authorList>
    </citation>
    <scope>NUCLEOTIDE SEQUENCE [LARGE SCALE GENOMIC DNA]</scope>
    <source>
        <strain evidence="3 4">DSM 27372</strain>
    </source>
</reference>
<protein>
    <submittedName>
        <fullName evidence="3">Putative repeat protein (TIGR01451 family)</fullName>
    </submittedName>
</protein>
<gene>
    <name evidence="3" type="ORF">B0O44_105385</name>
</gene>
<feature type="signal peptide" evidence="1">
    <location>
        <begin position="1"/>
        <end position="26"/>
    </location>
</feature>
<dbReference type="PANTHER" id="PTHR34819:SF5">
    <property type="entry name" value="CONSERVED REPEAT DOMAIN PROTEIN"/>
    <property type="match status" value="1"/>
</dbReference>
<sequence>MKHFTKFYYFSSLLICLLFAAQSSYADGSKDLYPGGNGGRAKLRSSTASSASYPFASLNTHYVYVKAGETITMASSVMGLGNARIKLTKPDGTTTSYSGATGFISNRINELAGPRLPGVSGGNYYDAILYPVPVGGDGIYSVDFVPPAGETGTNTNGRENSGVLATANWKAAASTDVVIAAWDVSVYGSNNTLIPGRVYSNVLNLDIYSDFTAPMTYYGKMYVLTKDGYIYKVDNNGNNGISFEFFVNSNGFVNTDGEPIYKSLNTTTGISSQIKDPRTADNTTSVTHKMFYTLPASDLPQSASGAVPGGTGTTWLKNPRLVPKVSDLKLFGVEGTEGQVSNKGGNIKFSANLSGRFIIEISPVAPANFPKRTITGFASVGTNSIKWDGKDGLGNPLPSGSSPAKLTVKLQGAEVHFPYFDMEINPNGIKLELLNVGLDAVESDIVYWDDTDITLTSGANNSPSSPINASQTAIPGGTSSNINGHKWGNNTSPTSGTFGDNRSMDTWTFVLGAEETLSTVISTKVADLKVNSITPSASTVGANGNITYTVEVQNSDGSAAYSDVTNAPFSFNVPAGMEIVSATYVSDCGTESSGAISADKLHYNSALNLTNGCKGTYTIVTKAVSVASGKITVEATIMRPNDVNDPDATNPDPNVVPTDPHLECKNGTATESCNNIKYNNVVTLINKITAVKSIVGNPVTVKPGDVLTYNIILTNTDALPKTGVTASDVVPSTLIAISAIDNGGIATGNTINWTNLTVPASGTLTLSFKATVAASLPAGTTSIKNTASVVDPIDPTTPITPVVEKPTEGKITAVKSIAGDPTTVKPGDVLTYTITLTNSFGTAKTGVTASDNVPSTLTGITAIDNGGIATGNTINWANLTVPASGTLTLSFKATVAASLPAGTTSIKNTASVVDPIDPTTPITPVVEKPTEGKITAVKSIAGDPVTVKPGDVLTYNIVLTNSFGTA</sequence>
<accession>A0A318UC56</accession>
<feature type="domain" description="DUF11" evidence="2">
    <location>
        <begin position="697"/>
        <end position="795"/>
    </location>
</feature>
<dbReference type="InterPro" id="IPR001434">
    <property type="entry name" value="OmcB-like_DUF11"/>
</dbReference>
<proteinExistence type="predicted"/>
<evidence type="ECO:0000313" key="3">
    <source>
        <dbReference type="EMBL" id="PYF73010.1"/>
    </source>
</evidence>
<keyword evidence="1" id="KW-0732">Signal</keyword>
<dbReference type="InterPro" id="IPR047589">
    <property type="entry name" value="DUF11_rpt"/>
</dbReference>
<evidence type="ECO:0000256" key="1">
    <source>
        <dbReference type="SAM" id="SignalP"/>
    </source>
</evidence>
<feature type="domain" description="DUF11" evidence="2">
    <location>
        <begin position="820"/>
        <end position="918"/>
    </location>
</feature>
<feature type="chain" id="PRO_5016318729" evidence="1">
    <location>
        <begin position="27"/>
        <end position="966"/>
    </location>
</feature>
<dbReference type="OrthoDB" id="5726170at2"/>
<feature type="non-terminal residue" evidence="3">
    <location>
        <position position="966"/>
    </location>
</feature>
<keyword evidence="4" id="KW-1185">Reference proteome</keyword>
<dbReference type="AlphaFoldDB" id="A0A318UC56"/>
<dbReference type="RefSeq" id="WP_146229862.1">
    <property type="nucleotide sequence ID" value="NZ_QKLU01000005.1"/>
</dbReference>
<evidence type="ECO:0000313" key="4">
    <source>
        <dbReference type="Proteomes" id="UP000248198"/>
    </source>
</evidence>
<comment type="caution">
    <text evidence="3">The sequence shown here is derived from an EMBL/GenBank/DDBJ whole genome shotgun (WGS) entry which is preliminary data.</text>
</comment>
<dbReference type="NCBIfam" id="TIGR01451">
    <property type="entry name" value="B_ant_repeat"/>
    <property type="match status" value="1"/>
</dbReference>
<dbReference type="Pfam" id="PF01345">
    <property type="entry name" value="DUF11"/>
    <property type="match status" value="2"/>
</dbReference>
<evidence type="ECO:0000259" key="2">
    <source>
        <dbReference type="Pfam" id="PF01345"/>
    </source>
</evidence>
<dbReference type="PANTHER" id="PTHR34819">
    <property type="entry name" value="LARGE CYSTEINE-RICH PERIPLASMIC PROTEIN OMCB"/>
    <property type="match status" value="1"/>
</dbReference>
<organism evidence="3 4">
    <name type="scientific">Pedobacter nutrimenti</name>
    <dbReference type="NCBI Taxonomy" id="1241337"/>
    <lineage>
        <taxon>Bacteria</taxon>
        <taxon>Pseudomonadati</taxon>
        <taxon>Bacteroidota</taxon>
        <taxon>Sphingobacteriia</taxon>
        <taxon>Sphingobacteriales</taxon>
        <taxon>Sphingobacteriaceae</taxon>
        <taxon>Pedobacter</taxon>
    </lineage>
</organism>
<dbReference type="Proteomes" id="UP000248198">
    <property type="component" value="Unassembled WGS sequence"/>
</dbReference>
<dbReference type="InterPro" id="IPR051172">
    <property type="entry name" value="Chlamydia_OmcB"/>
</dbReference>
<name>A0A318UC56_9SPHI</name>
<dbReference type="EMBL" id="QKLU01000005">
    <property type="protein sequence ID" value="PYF73010.1"/>
    <property type="molecule type" value="Genomic_DNA"/>
</dbReference>